<sequence>MKKQRKERKKSSVTAKLIFYDYGWREKVIYRFQSSCTNKKNGFMMLEAIRNYFGITDSDEKNNKLIIEREVTPIKWTRDESGKIVSPFSKSFKETE</sequence>
<name>A0A0F9QNF0_9ZZZZ</name>
<organism evidence="1">
    <name type="scientific">marine sediment metagenome</name>
    <dbReference type="NCBI Taxonomy" id="412755"/>
    <lineage>
        <taxon>unclassified sequences</taxon>
        <taxon>metagenomes</taxon>
        <taxon>ecological metagenomes</taxon>
    </lineage>
</organism>
<proteinExistence type="predicted"/>
<evidence type="ECO:0000313" key="1">
    <source>
        <dbReference type="EMBL" id="KKN14661.1"/>
    </source>
</evidence>
<dbReference type="EMBL" id="LAZR01003795">
    <property type="protein sequence ID" value="KKN14661.1"/>
    <property type="molecule type" value="Genomic_DNA"/>
</dbReference>
<protein>
    <submittedName>
        <fullName evidence="1">Uncharacterized protein</fullName>
    </submittedName>
</protein>
<comment type="caution">
    <text evidence="1">The sequence shown here is derived from an EMBL/GenBank/DDBJ whole genome shotgun (WGS) entry which is preliminary data.</text>
</comment>
<accession>A0A0F9QNF0</accession>
<gene>
    <name evidence="1" type="ORF">LCGC14_0993920</name>
</gene>
<dbReference type="AlphaFoldDB" id="A0A0F9QNF0"/>
<reference evidence="1" key="1">
    <citation type="journal article" date="2015" name="Nature">
        <title>Complex archaea that bridge the gap between prokaryotes and eukaryotes.</title>
        <authorList>
            <person name="Spang A."/>
            <person name="Saw J.H."/>
            <person name="Jorgensen S.L."/>
            <person name="Zaremba-Niedzwiedzka K."/>
            <person name="Martijn J."/>
            <person name="Lind A.E."/>
            <person name="van Eijk R."/>
            <person name="Schleper C."/>
            <person name="Guy L."/>
            <person name="Ettema T.J."/>
        </authorList>
    </citation>
    <scope>NUCLEOTIDE SEQUENCE</scope>
</reference>